<protein>
    <recommendedName>
        <fullName evidence="2 4">acylphosphatase</fullName>
        <ecNumber evidence="2 4">3.6.1.7</ecNumber>
    </recommendedName>
</protein>
<dbReference type="PROSITE" id="PS51160">
    <property type="entry name" value="ACYLPHOSPHATASE_3"/>
    <property type="match status" value="1"/>
</dbReference>
<proteinExistence type="inferred from homology"/>
<dbReference type="KEGG" id="mpar:F7D14_08020"/>
<evidence type="ECO:0000256" key="4">
    <source>
        <dbReference type="PROSITE-ProRule" id="PRU00520"/>
    </source>
</evidence>
<accession>A0A6B8M7X1</accession>
<feature type="active site" evidence="4">
    <location>
        <position position="39"/>
    </location>
</feature>
<evidence type="ECO:0000259" key="6">
    <source>
        <dbReference type="PROSITE" id="PS51160"/>
    </source>
</evidence>
<sequence length="106" mass="11575">MTDNRAVRILVEGRVQNVGYRVFVAREAGRLHLHGFVRNRHNGAVETFVEGPRSKIEEFLSLAIKGPNTVAIERHQIEDAAPEALAEFAALAKAHGADGFFSAPAL</sequence>
<dbReference type="EMBL" id="CP044331">
    <property type="protein sequence ID" value="QGM97423.1"/>
    <property type="molecule type" value="Genomic_DNA"/>
</dbReference>
<dbReference type="EC" id="3.6.1.7" evidence="2 4"/>
<comment type="similarity">
    <text evidence="1 5">Belongs to the acylphosphatase family.</text>
</comment>
<dbReference type="SUPFAM" id="SSF54975">
    <property type="entry name" value="Acylphosphatase/BLUF domain-like"/>
    <property type="match status" value="1"/>
</dbReference>
<dbReference type="AlphaFoldDB" id="A0A6B8M7X1"/>
<dbReference type="InterPro" id="IPR020456">
    <property type="entry name" value="Acylphosphatase"/>
</dbReference>
<dbReference type="PROSITE" id="PS00151">
    <property type="entry name" value="ACYLPHOSPHATASE_2"/>
    <property type="match status" value="1"/>
</dbReference>
<dbReference type="Proteomes" id="UP000422569">
    <property type="component" value="Chromosome"/>
</dbReference>
<evidence type="ECO:0000256" key="2">
    <source>
        <dbReference type="ARBA" id="ARBA00012150"/>
    </source>
</evidence>
<evidence type="ECO:0000313" key="8">
    <source>
        <dbReference type="Proteomes" id="UP000422569"/>
    </source>
</evidence>
<gene>
    <name evidence="7" type="ORF">F7D14_08020</name>
</gene>
<organism evidence="7 8">
    <name type="scientific">Methylocystis parvus</name>
    <dbReference type="NCBI Taxonomy" id="134"/>
    <lineage>
        <taxon>Bacteria</taxon>
        <taxon>Pseudomonadati</taxon>
        <taxon>Pseudomonadota</taxon>
        <taxon>Alphaproteobacteria</taxon>
        <taxon>Hyphomicrobiales</taxon>
        <taxon>Methylocystaceae</taxon>
        <taxon>Methylocystis</taxon>
    </lineage>
</organism>
<dbReference type="RefSeq" id="WP_016920830.1">
    <property type="nucleotide sequence ID" value="NZ_CP044331.1"/>
</dbReference>
<feature type="active site" evidence="4">
    <location>
        <position position="21"/>
    </location>
</feature>
<name>A0A6B8M7X1_9HYPH</name>
<keyword evidence="4" id="KW-0378">Hydrolase</keyword>
<dbReference type="Gene3D" id="3.30.70.100">
    <property type="match status" value="1"/>
</dbReference>
<dbReference type="InterPro" id="IPR001792">
    <property type="entry name" value="Acylphosphatase-like_dom"/>
</dbReference>
<evidence type="ECO:0000256" key="1">
    <source>
        <dbReference type="ARBA" id="ARBA00005614"/>
    </source>
</evidence>
<comment type="catalytic activity">
    <reaction evidence="3 4">
        <text>an acyl phosphate + H2O = a carboxylate + phosphate + H(+)</text>
        <dbReference type="Rhea" id="RHEA:14965"/>
        <dbReference type="ChEBI" id="CHEBI:15377"/>
        <dbReference type="ChEBI" id="CHEBI:15378"/>
        <dbReference type="ChEBI" id="CHEBI:29067"/>
        <dbReference type="ChEBI" id="CHEBI:43474"/>
        <dbReference type="ChEBI" id="CHEBI:59918"/>
        <dbReference type="EC" id="3.6.1.7"/>
    </reaction>
</comment>
<feature type="domain" description="Acylphosphatase-like" evidence="6">
    <location>
        <begin position="6"/>
        <end position="92"/>
    </location>
</feature>
<dbReference type="PANTHER" id="PTHR47268">
    <property type="entry name" value="ACYLPHOSPHATASE"/>
    <property type="match status" value="1"/>
</dbReference>
<dbReference type="Pfam" id="PF00708">
    <property type="entry name" value="Acylphosphatase"/>
    <property type="match status" value="1"/>
</dbReference>
<dbReference type="GO" id="GO:0003998">
    <property type="term" value="F:acylphosphatase activity"/>
    <property type="evidence" value="ECO:0007669"/>
    <property type="project" value="UniProtKB-EC"/>
</dbReference>
<keyword evidence="8" id="KW-1185">Reference proteome</keyword>
<evidence type="ECO:0000256" key="5">
    <source>
        <dbReference type="RuleBase" id="RU004168"/>
    </source>
</evidence>
<dbReference type="InterPro" id="IPR036046">
    <property type="entry name" value="Acylphosphatase-like_dom_sf"/>
</dbReference>
<reference evidence="7 8" key="1">
    <citation type="submission" date="2019-09" db="EMBL/GenBank/DDBJ databases">
        <title>Isolation and complete genome sequencing of Methylocystis species.</title>
        <authorList>
            <person name="Rumah B.L."/>
            <person name="Stead C.E."/>
            <person name="Stevens B.C."/>
            <person name="Minton N.P."/>
            <person name="Grosse-Honebrink A."/>
            <person name="Zhang Y."/>
        </authorList>
    </citation>
    <scope>NUCLEOTIDE SEQUENCE [LARGE SCALE GENOMIC DNA]</scope>
    <source>
        <strain evidence="7 8">BRCS2</strain>
    </source>
</reference>
<evidence type="ECO:0000313" key="7">
    <source>
        <dbReference type="EMBL" id="QGM97423.1"/>
    </source>
</evidence>
<evidence type="ECO:0000256" key="3">
    <source>
        <dbReference type="ARBA" id="ARBA00047645"/>
    </source>
</evidence>
<dbReference type="PANTHER" id="PTHR47268:SF4">
    <property type="entry name" value="ACYLPHOSPHATASE"/>
    <property type="match status" value="1"/>
</dbReference>
<dbReference type="InterPro" id="IPR017968">
    <property type="entry name" value="Acylphosphatase_CS"/>
</dbReference>